<comment type="subcellular location">
    <subcellularLocation>
        <location evidence="1">Nucleus</location>
    </subcellularLocation>
</comment>
<dbReference type="GO" id="GO:0016180">
    <property type="term" value="P:snRNA processing"/>
    <property type="evidence" value="ECO:0007669"/>
    <property type="project" value="TreeGrafter"/>
</dbReference>
<dbReference type="EMBL" id="CALNXJ010000017">
    <property type="protein sequence ID" value="CAH3119809.1"/>
    <property type="molecule type" value="Genomic_DNA"/>
</dbReference>
<sequence length="997" mass="111317">MKRSNPDYSTTVVEEKPLETLDYGTQSQPVLKLKRGRQALDASKRLAFELSQFSTQQEILQTLVDLEKELPLESLEVVEFVIRSLWERFYETEDAAVRVKVISLLGSVAKFPGVNVHAIAEELIKLLNAKDEDKTKDSQKVRTQIFNTLLTLGRLLDQEAKIIHHIEKGAIEHLKDPHFSVRCQCLCLIGHLNQGLDGGPSKLESEPQVGAQNLLASFAKDSDPRVRTSALQALLTLHDRGQKLDIAVYDQASLALNDDYEDVRMAAIKLVWVFSQADPERTVKLPSSDEVRLVDDAFIKICHMVNDLSMTVRREAAGLLGSLHLVSQKFLEQTLDKKLMSHLKRKKTEHEKRREIHASGGADSGAWSTGRTWGDKAPEPEIDPEDVSLMSSGACGAFVHGLEDEFMEVRSAAVDSLCELAYRNSSFAVQSLDFLADMMNDEIESVRLSAINSLSKISQHIQLREDQLETLLGVLEDFSGDTREAVRELLCHCVFATRACLHAAIHALLGNLSKYPQDKSSIWRCSKFLGEKHQHIASSLVPELLSTHPFFATPEPSIDDPAYVAILILVFNATAKSPTMLAMFPDHTNRHYAYLRDSQPDLVPQLVNEKSVSDLDSKRFEDGGSQTAKDFFESVQLRLRHVTSLNPVSKQQTLKTAIQDLKHVKSIDSLLSADAECLCLYLQCKLMIVQAQQDKMWTVPAALCTHQSSGLKSLVENILSTSYRVEHTFTGLDSQQIFLLRQLRLIAHALQILVTQRSSRTNERNLNSMLQVWESFLNRIKTFSNFINTENINTDAFCAEVVSFPGFFESNITNPAGVVDYVQSIMLSHEVPCLELHSSLSQASAVLNEPRGGSDNPLCFSAGLTLGVNVEAILENVPDATKVKVQVVFPDLRCHWFIPKRDDIHVLSPTKQRLATTVILSHRGWSEPGLVEVSLVLKYTPDVDEESVLKLCSREDSSTDEETRGIKHTKSAKDSLVDGVINLCSPVQVCIMPKALR</sequence>
<organism evidence="6 7">
    <name type="scientific">Pocillopora meandrina</name>
    <dbReference type="NCBI Taxonomy" id="46732"/>
    <lineage>
        <taxon>Eukaryota</taxon>
        <taxon>Metazoa</taxon>
        <taxon>Cnidaria</taxon>
        <taxon>Anthozoa</taxon>
        <taxon>Hexacorallia</taxon>
        <taxon>Scleractinia</taxon>
        <taxon>Astrocoeniina</taxon>
        <taxon>Pocilloporidae</taxon>
        <taxon>Pocillopora</taxon>
    </lineage>
</organism>
<accession>A0AAU9WN89</accession>
<dbReference type="PANTHER" id="PTHR20938:SF0">
    <property type="entry name" value="INTEGRATOR COMPLEX SUBUNIT 4"/>
    <property type="match status" value="1"/>
</dbReference>
<dbReference type="InterPro" id="IPR057412">
    <property type="entry name" value="INTS4_C"/>
</dbReference>
<evidence type="ECO:0000313" key="7">
    <source>
        <dbReference type="Proteomes" id="UP001159428"/>
    </source>
</evidence>
<dbReference type="AlphaFoldDB" id="A0AAU9WN89"/>
<evidence type="ECO:0000256" key="2">
    <source>
        <dbReference type="ARBA" id="ARBA00023242"/>
    </source>
</evidence>
<evidence type="ECO:0000259" key="5">
    <source>
        <dbReference type="Pfam" id="PF25458"/>
    </source>
</evidence>
<dbReference type="Pfam" id="PF25458">
    <property type="entry name" value="INTS4_C"/>
    <property type="match status" value="1"/>
</dbReference>
<evidence type="ECO:0008006" key="8">
    <source>
        <dbReference type="Google" id="ProtNLM"/>
    </source>
</evidence>
<dbReference type="Pfam" id="PF13646">
    <property type="entry name" value="HEAT_2"/>
    <property type="match status" value="1"/>
</dbReference>
<evidence type="ECO:0000313" key="6">
    <source>
        <dbReference type="EMBL" id="CAH3119809.1"/>
    </source>
</evidence>
<keyword evidence="7" id="KW-1185">Reference proteome</keyword>
<dbReference type="Proteomes" id="UP001159428">
    <property type="component" value="Unassembled WGS sequence"/>
</dbReference>
<protein>
    <recommendedName>
        <fullName evidence="8">Integrator complex subunit 4</fullName>
    </recommendedName>
</protein>
<gene>
    <name evidence="6" type="ORF">PMEA_00008502</name>
</gene>
<dbReference type="InterPro" id="IPR056235">
    <property type="entry name" value="INTS4_8HBD"/>
</dbReference>
<dbReference type="InterPro" id="IPR016024">
    <property type="entry name" value="ARM-type_fold"/>
</dbReference>
<reference evidence="6 7" key="1">
    <citation type="submission" date="2022-05" db="EMBL/GenBank/DDBJ databases">
        <authorList>
            <consortium name="Genoscope - CEA"/>
            <person name="William W."/>
        </authorList>
    </citation>
    <scope>NUCLEOTIDE SEQUENCE [LARGE SCALE GENOMIC DNA]</scope>
</reference>
<feature type="compositionally biased region" description="Basic and acidic residues" evidence="3">
    <location>
        <begin position="348"/>
        <end position="357"/>
    </location>
</feature>
<dbReference type="Gene3D" id="1.25.10.10">
    <property type="entry name" value="Leucine-rich Repeat Variant"/>
    <property type="match status" value="2"/>
</dbReference>
<feature type="domain" description="INTS4 8 helical bundle" evidence="4">
    <location>
        <begin position="629"/>
        <end position="837"/>
    </location>
</feature>
<dbReference type="Pfam" id="PF24493">
    <property type="entry name" value="INTS4_8HBD"/>
    <property type="match status" value="1"/>
</dbReference>
<dbReference type="SUPFAM" id="SSF48371">
    <property type="entry name" value="ARM repeat"/>
    <property type="match status" value="1"/>
</dbReference>
<evidence type="ECO:0000256" key="1">
    <source>
        <dbReference type="ARBA" id="ARBA00004123"/>
    </source>
</evidence>
<feature type="domain" description="Integrator complex subunit 4/Protein SIEL C-terminal Ig-like" evidence="5">
    <location>
        <begin position="847"/>
        <end position="995"/>
    </location>
</feature>
<name>A0AAU9WN89_9CNID</name>
<dbReference type="InterPro" id="IPR011989">
    <property type="entry name" value="ARM-like"/>
</dbReference>
<evidence type="ECO:0000259" key="4">
    <source>
        <dbReference type="Pfam" id="PF24493"/>
    </source>
</evidence>
<proteinExistence type="predicted"/>
<dbReference type="PANTHER" id="PTHR20938">
    <property type="entry name" value="INTEGRATOR COMPLEX SUBUNIT 4"/>
    <property type="match status" value="1"/>
</dbReference>
<evidence type="ECO:0000256" key="3">
    <source>
        <dbReference type="SAM" id="MobiDB-lite"/>
    </source>
</evidence>
<keyword evidence="2" id="KW-0539">Nucleus</keyword>
<comment type="caution">
    <text evidence="6">The sequence shown here is derived from an EMBL/GenBank/DDBJ whole genome shotgun (WGS) entry which is preliminary data.</text>
</comment>
<feature type="region of interest" description="Disordered" evidence="3">
    <location>
        <begin position="344"/>
        <end position="377"/>
    </location>
</feature>
<dbReference type="GO" id="GO:0032039">
    <property type="term" value="C:integrator complex"/>
    <property type="evidence" value="ECO:0007669"/>
    <property type="project" value="TreeGrafter"/>
</dbReference>